<evidence type="ECO:0000313" key="2">
    <source>
        <dbReference type="Proteomes" id="UP001154282"/>
    </source>
</evidence>
<sequence>MQVISKLNCAQEDQSDIGVICRSIKRSLGRNDGANWRHIPREANGAAHMITRNYTRLDERMVWLDEPPVCLLDQLKLDDVAAEF</sequence>
<organism evidence="1 2">
    <name type="scientific">Linum tenue</name>
    <dbReference type="NCBI Taxonomy" id="586396"/>
    <lineage>
        <taxon>Eukaryota</taxon>
        <taxon>Viridiplantae</taxon>
        <taxon>Streptophyta</taxon>
        <taxon>Embryophyta</taxon>
        <taxon>Tracheophyta</taxon>
        <taxon>Spermatophyta</taxon>
        <taxon>Magnoliopsida</taxon>
        <taxon>eudicotyledons</taxon>
        <taxon>Gunneridae</taxon>
        <taxon>Pentapetalae</taxon>
        <taxon>rosids</taxon>
        <taxon>fabids</taxon>
        <taxon>Malpighiales</taxon>
        <taxon>Linaceae</taxon>
        <taxon>Linum</taxon>
    </lineage>
</organism>
<accession>A0AAV0PVP2</accession>
<name>A0AAV0PVP2_9ROSI</name>
<keyword evidence="2" id="KW-1185">Reference proteome</keyword>
<dbReference type="AlphaFoldDB" id="A0AAV0PVP2"/>
<reference evidence="1" key="1">
    <citation type="submission" date="2022-08" db="EMBL/GenBank/DDBJ databases">
        <authorList>
            <person name="Gutierrez-Valencia J."/>
        </authorList>
    </citation>
    <scope>NUCLEOTIDE SEQUENCE</scope>
</reference>
<comment type="caution">
    <text evidence="1">The sequence shown here is derived from an EMBL/GenBank/DDBJ whole genome shotgun (WGS) entry which is preliminary data.</text>
</comment>
<proteinExistence type="predicted"/>
<evidence type="ECO:0008006" key="3">
    <source>
        <dbReference type="Google" id="ProtNLM"/>
    </source>
</evidence>
<dbReference type="Proteomes" id="UP001154282">
    <property type="component" value="Unassembled WGS sequence"/>
</dbReference>
<evidence type="ECO:0000313" key="1">
    <source>
        <dbReference type="EMBL" id="CAI0474306.1"/>
    </source>
</evidence>
<gene>
    <name evidence="1" type="ORF">LITE_LOCUS39986</name>
</gene>
<dbReference type="EMBL" id="CAMGYJ010000009">
    <property type="protein sequence ID" value="CAI0474306.1"/>
    <property type="molecule type" value="Genomic_DNA"/>
</dbReference>
<protein>
    <recommendedName>
        <fullName evidence="3">RNase H type-1 domain-containing protein</fullName>
    </recommendedName>
</protein>